<dbReference type="PANTHER" id="PTHR43597:SF5">
    <property type="entry name" value="SUFE-LIKE PROTEIN 2, CHLOROPLASTIC"/>
    <property type="match status" value="1"/>
</dbReference>
<keyword evidence="4" id="KW-1185">Reference proteome</keyword>
<dbReference type="RefSeq" id="WP_168661150.1">
    <property type="nucleotide sequence ID" value="NZ_CP051180.1"/>
</dbReference>
<dbReference type="Gene3D" id="3.90.1010.10">
    <property type="match status" value="1"/>
</dbReference>
<dbReference type="AlphaFoldDB" id="A0A6H1UFC9"/>
<evidence type="ECO:0000259" key="2">
    <source>
        <dbReference type="Pfam" id="PF02657"/>
    </source>
</evidence>
<evidence type="ECO:0000313" key="3">
    <source>
        <dbReference type="EMBL" id="QIZ77807.1"/>
    </source>
</evidence>
<organism evidence="3 4">
    <name type="scientific">Ferrimonas lipolytica</name>
    <dbReference type="NCBI Taxonomy" id="2724191"/>
    <lineage>
        <taxon>Bacteria</taxon>
        <taxon>Pseudomonadati</taxon>
        <taxon>Pseudomonadota</taxon>
        <taxon>Gammaproteobacteria</taxon>
        <taxon>Alteromonadales</taxon>
        <taxon>Ferrimonadaceae</taxon>
        <taxon>Ferrimonas</taxon>
    </lineage>
</organism>
<comment type="similarity">
    <text evidence="1">Belongs to the SufE family.</text>
</comment>
<dbReference type="EMBL" id="CP051180">
    <property type="protein sequence ID" value="QIZ77807.1"/>
    <property type="molecule type" value="Genomic_DNA"/>
</dbReference>
<protein>
    <submittedName>
        <fullName evidence="3">SufE family protein</fullName>
    </submittedName>
</protein>
<accession>A0A6H1UFC9</accession>
<name>A0A6H1UFC9_9GAMM</name>
<feature type="domain" description="Fe-S metabolism associated" evidence="2">
    <location>
        <begin position="26"/>
        <end position="144"/>
    </location>
</feature>
<dbReference type="Pfam" id="PF02657">
    <property type="entry name" value="SufE"/>
    <property type="match status" value="1"/>
</dbReference>
<dbReference type="PANTHER" id="PTHR43597">
    <property type="entry name" value="SULFUR ACCEPTOR PROTEIN CSDE"/>
    <property type="match status" value="1"/>
</dbReference>
<evidence type="ECO:0000313" key="4">
    <source>
        <dbReference type="Proteomes" id="UP000501602"/>
    </source>
</evidence>
<sequence>MTTVNQQLFLQSPLGDTLTQAALTEELMTQGHWQGRYRILMKLGQRMDKLPESLQIDSAVVAGCESVTWLHHRQIDERHYFLADSDSRIVRGLLVLVLAACNGKTSAQLASVTLSDWFAELGLTDHLSPSRSNGLNAVVQQIRTLQ</sequence>
<dbReference type="SUPFAM" id="SSF82649">
    <property type="entry name" value="SufE/NifU"/>
    <property type="match status" value="1"/>
</dbReference>
<reference evidence="3 4" key="1">
    <citation type="submission" date="2020-04" db="EMBL/GenBank/DDBJ databases">
        <title>Ferrimonas sp. S7 isolated from sea water.</title>
        <authorList>
            <person name="Bae S.S."/>
            <person name="Baek K."/>
        </authorList>
    </citation>
    <scope>NUCLEOTIDE SEQUENCE [LARGE SCALE GENOMIC DNA]</scope>
    <source>
        <strain evidence="3 4">S7</strain>
    </source>
</reference>
<dbReference type="KEGG" id="fes:HER31_13415"/>
<dbReference type="Proteomes" id="UP000501602">
    <property type="component" value="Chromosome"/>
</dbReference>
<dbReference type="InterPro" id="IPR003808">
    <property type="entry name" value="Fe-S_metab-assoc_dom"/>
</dbReference>
<gene>
    <name evidence="3" type="ORF">HER31_13415</name>
</gene>
<proteinExistence type="inferred from homology"/>
<evidence type="ECO:0000256" key="1">
    <source>
        <dbReference type="ARBA" id="ARBA00010282"/>
    </source>
</evidence>